<evidence type="ECO:0000256" key="4">
    <source>
        <dbReference type="ARBA" id="ARBA00011121"/>
    </source>
</evidence>
<dbReference type="PROSITE" id="PS01225">
    <property type="entry name" value="CTCK_2"/>
    <property type="match status" value="1"/>
</dbReference>
<keyword evidence="6" id="KW-0964">Secreted</keyword>
<dbReference type="GO" id="GO:0036122">
    <property type="term" value="F:BMP binding"/>
    <property type="evidence" value="ECO:0007669"/>
    <property type="project" value="TreeGrafter"/>
</dbReference>
<dbReference type="GO" id="GO:0030178">
    <property type="term" value="P:negative regulation of Wnt signaling pathway"/>
    <property type="evidence" value="ECO:0007669"/>
    <property type="project" value="TreeGrafter"/>
</dbReference>
<gene>
    <name evidence="16" type="ORF">GDO78_004208</name>
</gene>
<feature type="signal peptide" evidence="14">
    <location>
        <begin position="1"/>
        <end position="23"/>
    </location>
</feature>
<dbReference type="Gene3D" id="2.10.90.10">
    <property type="entry name" value="Cystine-knot cytokines"/>
    <property type="match status" value="1"/>
</dbReference>
<evidence type="ECO:0000256" key="13">
    <source>
        <dbReference type="SAM" id="MobiDB-lite"/>
    </source>
</evidence>
<dbReference type="InterPro" id="IPR006207">
    <property type="entry name" value="Cys_knot_C"/>
</dbReference>
<comment type="function">
    <text evidence="1">Negative regulator of bone growth that acts through inhibition of Wnt signaling and bone formation.</text>
</comment>
<proteinExistence type="inferred from homology"/>
<evidence type="ECO:0000256" key="9">
    <source>
        <dbReference type="ARBA" id="ARBA00022729"/>
    </source>
</evidence>
<evidence type="ECO:0000256" key="8">
    <source>
        <dbReference type="ARBA" id="ARBA00022687"/>
    </source>
</evidence>
<dbReference type="GO" id="GO:0008201">
    <property type="term" value="F:heparin binding"/>
    <property type="evidence" value="ECO:0007669"/>
    <property type="project" value="UniProtKB-KW"/>
</dbReference>
<organism evidence="16 17">
    <name type="scientific">Eleutherodactylus coqui</name>
    <name type="common">Puerto Rican coqui</name>
    <dbReference type="NCBI Taxonomy" id="57060"/>
    <lineage>
        <taxon>Eukaryota</taxon>
        <taxon>Metazoa</taxon>
        <taxon>Chordata</taxon>
        <taxon>Craniata</taxon>
        <taxon>Vertebrata</taxon>
        <taxon>Euteleostomi</taxon>
        <taxon>Amphibia</taxon>
        <taxon>Batrachia</taxon>
        <taxon>Anura</taxon>
        <taxon>Neobatrachia</taxon>
        <taxon>Hyloidea</taxon>
        <taxon>Eleutherodactylidae</taxon>
        <taxon>Eleutherodactylinae</taxon>
        <taxon>Eleutherodactylus</taxon>
        <taxon>Eleutherodactylus</taxon>
    </lineage>
</organism>
<keyword evidence="8" id="KW-0879">Wnt signaling pathway</keyword>
<evidence type="ECO:0000256" key="12">
    <source>
        <dbReference type="PROSITE-ProRule" id="PRU00039"/>
    </source>
</evidence>
<dbReference type="GO" id="GO:0001503">
    <property type="term" value="P:ossification"/>
    <property type="evidence" value="ECO:0007669"/>
    <property type="project" value="TreeGrafter"/>
</dbReference>
<evidence type="ECO:0000256" key="6">
    <source>
        <dbReference type="ARBA" id="ARBA00022525"/>
    </source>
</evidence>
<dbReference type="AlphaFoldDB" id="A0A8J6EQ81"/>
<dbReference type="InterPro" id="IPR029034">
    <property type="entry name" value="Cystine-knot_cytokine"/>
</dbReference>
<keyword evidence="17" id="KW-1185">Reference proteome</keyword>
<keyword evidence="10" id="KW-1015">Disulfide bond</keyword>
<name>A0A8J6EQ81_ELECQ</name>
<feature type="chain" id="PRO_5035268678" description="Sclerostin" evidence="14">
    <location>
        <begin position="24"/>
        <end position="213"/>
    </location>
</feature>
<feature type="region of interest" description="Disordered" evidence="13">
    <location>
        <begin position="192"/>
        <end position="213"/>
    </location>
</feature>
<evidence type="ECO:0000256" key="7">
    <source>
        <dbReference type="ARBA" id="ARBA00022674"/>
    </source>
</evidence>
<evidence type="ECO:0000256" key="10">
    <source>
        <dbReference type="ARBA" id="ARBA00023157"/>
    </source>
</evidence>
<dbReference type="Proteomes" id="UP000770717">
    <property type="component" value="Unassembled WGS sequence"/>
</dbReference>
<keyword evidence="11" id="KW-0325">Glycoprotein</keyword>
<evidence type="ECO:0000313" key="16">
    <source>
        <dbReference type="EMBL" id="KAG9473783.1"/>
    </source>
</evidence>
<dbReference type="SMART" id="SM00041">
    <property type="entry name" value="CT"/>
    <property type="match status" value="1"/>
</dbReference>
<sequence length="213" mass="24269">MYFALALHCAFLLIHTVLDPVLGWPSLKNDATEIIPGNIENTEAIVAATITSDNYTLNQAKHGGRYLHQSTDPADPSEFSCRELRSTQHITDGPCRSLKPVKELVCSGQCLPSHLLPNSIGRGKWWRQSSMDFRCVPAHSHAQRIQLMCPDNEVRTYKIRVVTSCRCKRYTRFHNQSELKEFGKDLVRPAKNKKPRLARLRSKSTQHELENAY</sequence>
<dbReference type="OrthoDB" id="6624188at2759"/>
<dbReference type="Pfam" id="PF05463">
    <property type="entry name" value="Sclerostin"/>
    <property type="match status" value="1"/>
</dbReference>
<evidence type="ECO:0000256" key="11">
    <source>
        <dbReference type="ARBA" id="ARBA00023180"/>
    </source>
</evidence>
<dbReference type="GO" id="GO:0030514">
    <property type="term" value="P:negative regulation of BMP signaling pathway"/>
    <property type="evidence" value="ECO:0007669"/>
    <property type="project" value="TreeGrafter"/>
</dbReference>
<comment type="caution">
    <text evidence="16">The sequence shown here is derived from an EMBL/GenBank/DDBJ whole genome shotgun (WGS) entry which is preliminary data.</text>
</comment>
<comment type="subcellular location">
    <subcellularLocation>
        <location evidence="2">Secreted</location>
    </subcellularLocation>
</comment>
<evidence type="ECO:0000256" key="5">
    <source>
        <dbReference type="ARBA" id="ARBA00018019"/>
    </source>
</evidence>
<evidence type="ECO:0000256" key="2">
    <source>
        <dbReference type="ARBA" id="ARBA00004613"/>
    </source>
</evidence>
<dbReference type="GO" id="GO:0016055">
    <property type="term" value="P:Wnt signaling pathway"/>
    <property type="evidence" value="ECO:0007669"/>
    <property type="project" value="UniProtKB-KW"/>
</dbReference>
<evidence type="ECO:0000259" key="15">
    <source>
        <dbReference type="PROSITE" id="PS01225"/>
    </source>
</evidence>
<protein>
    <recommendedName>
        <fullName evidence="5">Sclerostin</fullName>
    </recommendedName>
</protein>
<accession>A0A8J6EQ81</accession>
<evidence type="ECO:0000256" key="3">
    <source>
        <dbReference type="ARBA" id="ARBA00007850"/>
    </source>
</evidence>
<dbReference type="EMBL" id="WNTK01000013">
    <property type="protein sequence ID" value="KAG9473783.1"/>
    <property type="molecule type" value="Genomic_DNA"/>
</dbReference>
<dbReference type="InterPro" id="IPR008835">
    <property type="entry name" value="Sclerostin/SOSTDC1"/>
</dbReference>
<feature type="compositionally biased region" description="Basic residues" evidence="13">
    <location>
        <begin position="192"/>
        <end position="204"/>
    </location>
</feature>
<comment type="similarity">
    <text evidence="3">Belongs to the sclerostin family.</text>
</comment>
<reference evidence="16" key="1">
    <citation type="thesis" date="2020" institute="ProQuest LLC" country="789 East Eisenhower Parkway, Ann Arbor, MI, USA">
        <title>Comparative Genomics and Chromosome Evolution.</title>
        <authorList>
            <person name="Mudd A.B."/>
        </authorList>
    </citation>
    <scope>NUCLEOTIDE SEQUENCE</scope>
    <source>
        <strain evidence="16">HN-11 Male</strain>
        <tissue evidence="16">Kidney and liver</tissue>
    </source>
</reference>
<keyword evidence="9 14" id="KW-0732">Signal</keyword>
<dbReference type="PANTHER" id="PTHR14903:SF4">
    <property type="entry name" value="SCLEROSTIN"/>
    <property type="match status" value="1"/>
</dbReference>
<comment type="caution">
    <text evidence="12">Lacks conserved residue(s) required for the propagation of feature annotation.</text>
</comment>
<keyword evidence="7" id="KW-0358">Heparin-binding</keyword>
<evidence type="ECO:0000313" key="17">
    <source>
        <dbReference type="Proteomes" id="UP000770717"/>
    </source>
</evidence>
<dbReference type="GO" id="GO:0005615">
    <property type="term" value="C:extracellular space"/>
    <property type="evidence" value="ECO:0007669"/>
    <property type="project" value="InterPro"/>
</dbReference>
<feature type="domain" description="CTCK" evidence="15">
    <location>
        <begin position="81"/>
        <end position="172"/>
    </location>
</feature>
<comment type="subunit">
    <text evidence="4">Interacts with LRP4 (via the extracellular domain); the interaction facilitates the inhibition of Wnt signaling. Interacts with LRP5 (via the first two YWTD-EGF repeat domains); the interaction inhibits Wnt-mediated signaling. Interacts with LRP6.</text>
</comment>
<evidence type="ECO:0000256" key="1">
    <source>
        <dbReference type="ARBA" id="ARBA00002193"/>
    </source>
</evidence>
<evidence type="ECO:0000256" key="14">
    <source>
        <dbReference type="SAM" id="SignalP"/>
    </source>
</evidence>
<dbReference type="PANTHER" id="PTHR14903">
    <property type="entry name" value="SCLEROSTIN-RELATED"/>
    <property type="match status" value="1"/>
</dbReference>